<evidence type="ECO:0000256" key="4">
    <source>
        <dbReference type="ARBA" id="ARBA00004514"/>
    </source>
</evidence>
<evidence type="ECO:0000256" key="12">
    <source>
        <dbReference type="ARBA" id="ARBA00023242"/>
    </source>
</evidence>
<dbReference type="KEGG" id="mtr:11431157"/>
<dbReference type="InterPro" id="IPR006683">
    <property type="entry name" value="Thioestr_dom"/>
</dbReference>
<comment type="function">
    <text evidence="14">Catalyzes the hydrolysis of acyl-CoAs into free fatty acids and coenzyme A (CoASH), regulating their respective intracellular levels. Has acyl-CoA thioesterase activity towards medium (C12) and long-chain (C18) fatty acyl-CoA substrates. Can also hydrolyze 3-hydroxyphenylacetyl-CoA and 3,4-dihydroxyphenylacetyl-CoA (in vitro). May play a role in controlling adaptive thermogenesis.</text>
</comment>
<dbReference type="eggNOG" id="KOG3328">
    <property type="taxonomic scope" value="Eukaryota"/>
</dbReference>
<reference evidence="20 23" key="2">
    <citation type="journal article" date="2014" name="BMC Genomics">
        <title>An improved genome release (version Mt4.0) for the model legume Medicago truncatula.</title>
        <authorList>
            <person name="Tang H."/>
            <person name="Krishnakumar V."/>
            <person name="Bidwell S."/>
            <person name="Rosen B."/>
            <person name="Chan A."/>
            <person name="Zhou S."/>
            <person name="Gentzbittel L."/>
            <person name="Childs K.L."/>
            <person name="Yandell M."/>
            <person name="Gundlach H."/>
            <person name="Mayer K.F."/>
            <person name="Schwartz D.C."/>
            <person name="Town C.D."/>
        </authorList>
    </citation>
    <scope>GENOME REANNOTATION</scope>
    <source>
        <strain evidence="22 23">cv. Jemalong A17</strain>
    </source>
</reference>
<dbReference type="GO" id="GO:0047617">
    <property type="term" value="F:fatty acyl-CoA hydrolase activity"/>
    <property type="evidence" value="ECO:0000318"/>
    <property type="project" value="GO_Central"/>
</dbReference>
<protein>
    <recommendedName>
        <fullName evidence="16">Acyl-coenzyme A thioesterase 13</fullName>
    </recommendedName>
    <alternativeName>
        <fullName evidence="17">Hotdog-fold thioesterase superfamily member 2</fullName>
    </alternativeName>
    <alternativeName>
        <fullName evidence="18">Thioesterase superfamily member 2</fullName>
    </alternativeName>
</protein>
<evidence type="ECO:0000256" key="13">
    <source>
        <dbReference type="ARBA" id="ARBA00052976"/>
    </source>
</evidence>
<dbReference type="EMBL" id="CM001219">
    <property type="protein sequence ID" value="AES72958.1"/>
    <property type="molecule type" value="Genomic_DNA"/>
</dbReference>
<evidence type="ECO:0000256" key="16">
    <source>
        <dbReference type="ARBA" id="ARBA00067273"/>
    </source>
</evidence>
<dbReference type="EMBL" id="PSQE01000003">
    <property type="protein sequence ID" value="RHN70038.1"/>
    <property type="molecule type" value="Genomic_DNA"/>
</dbReference>
<keyword evidence="7 21" id="KW-0378">Hydrolase</keyword>
<dbReference type="FunFam" id="3.10.129.10:FF:000021">
    <property type="entry name" value="Acyl-coenzyme A thioesterase 13"/>
    <property type="match status" value="1"/>
</dbReference>
<keyword evidence="9" id="KW-0443">Lipid metabolism</keyword>
<evidence type="ECO:0000256" key="2">
    <source>
        <dbReference type="ARBA" id="ARBA00004173"/>
    </source>
</evidence>
<dbReference type="HOGENOM" id="CLU_089876_12_4_1"/>
<evidence type="ECO:0000256" key="1">
    <source>
        <dbReference type="ARBA" id="ARBA00004123"/>
    </source>
</evidence>
<keyword evidence="10" id="KW-0496">Mitochondrion</keyword>
<dbReference type="STRING" id="3880.G7J2P3"/>
<evidence type="ECO:0000256" key="3">
    <source>
        <dbReference type="ARBA" id="ARBA00004186"/>
    </source>
</evidence>
<dbReference type="CDD" id="cd03443">
    <property type="entry name" value="PaaI_thioesterase"/>
    <property type="match status" value="1"/>
</dbReference>
<dbReference type="Proteomes" id="UP000265566">
    <property type="component" value="Chromosome 3"/>
</dbReference>
<comment type="subunit">
    <text evidence="15">Homotetramer. Interacts with PCTP.</text>
</comment>
<dbReference type="EnsemblPlants" id="AES72958">
    <property type="protein sequence ID" value="AES72958"/>
    <property type="gene ID" value="MTR_3g098160"/>
</dbReference>
<evidence type="ECO:0000256" key="7">
    <source>
        <dbReference type="ARBA" id="ARBA00022801"/>
    </source>
</evidence>
<sequence>MEKTEGTMPDLESVKKYLEKRLASTVDDEFPPKFLQHLILRALRLDLIEPGRVVFSMNIPPRLLNSGKYLHGGAITTLVDIAGGTAIPAAGFPWKSGVSVEINISCLDAAYVNEEIEIDTRVLRLGKAVAVLSVELRKKKTGQVFAQGRHTKFLPLKYLPLKSKM</sequence>
<evidence type="ECO:0000256" key="10">
    <source>
        <dbReference type="ARBA" id="ARBA00023128"/>
    </source>
</evidence>
<feature type="domain" description="Thioesterase" evidence="19">
    <location>
        <begin position="68"/>
        <end position="143"/>
    </location>
</feature>
<dbReference type="PaxDb" id="3880-AES72958"/>
<keyword evidence="8" id="KW-0007">Acetylation</keyword>
<keyword evidence="12" id="KW-0539">Nucleus</keyword>
<evidence type="ECO:0000256" key="17">
    <source>
        <dbReference type="ARBA" id="ARBA00081533"/>
    </source>
</evidence>
<evidence type="ECO:0000256" key="14">
    <source>
        <dbReference type="ARBA" id="ARBA00058205"/>
    </source>
</evidence>
<name>G7J2P3_MEDTR</name>
<comment type="catalytic activity">
    <reaction evidence="13">
        <text>a fatty acyl-CoA + H2O = a fatty acid + CoA + H(+)</text>
        <dbReference type="Rhea" id="RHEA:16781"/>
        <dbReference type="ChEBI" id="CHEBI:15377"/>
        <dbReference type="ChEBI" id="CHEBI:15378"/>
        <dbReference type="ChEBI" id="CHEBI:28868"/>
        <dbReference type="ChEBI" id="CHEBI:57287"/>
        <dbReference type="ChEBI" id="CHEBI:77636"/>
    </reaction>
    <physiologicalReaction direction="left-to-right" evidence="13">
        <dbReference type="Rhea" id="RHEA:16782"/>
    </physiologicalReaction>
</comment>
<evidence type="ECO:0000256" key="6">
    <source>
        <dbReference type="ARBA" id="ARBA00022490"/>
    </source>
</evidence>
<dbReference type="ExpressionAtlas" id="G7J2P3">
    <property type="expression patterns" value="differential"/>
</dbReference>
<dbReference type="InterPro" id="IPR029069">
    <property type="entry name" value="HotDog_dom_sf"/>
</dbReference>
<dbReference type="PANTHER" id="PTHR21660:SF47">
    <property type="entry name" value="F19P19.27 PROTEIN"/>
    <property type="match status" value="1"/>
</dbReference>
<comment type="subcellular location">
    <subcellularLocation>
        <location evidence="3">Cytoplasm</location>
        <location evidence="3">Cytoskeleton</location>
        <location evidence="3">Spindle</location>
    </subcellularLocation>
    <subcellularLocation>
        <location evidence="4">Cytoplasm</location>
        <location evidence="4">Cytosol</location>
    </subcellularLocation>
    <subcellularLocation>
        <location evidence="2">Mitochondrion</location>
    </subcellularLocation>
    <subcellularLocation>
        <location evidence="1">Nucleus</location>
    </subcellularLocation>
</comment>
<evidence type="ECO:0000256" key="5">
    <source>
        <dbReference type="ARBA" id="ARBA00008324"/>
    </source>
</evidence>
<accession>G7J2P3</accession>
<evidence type="ECO:0000313" key="22">
    <source>
        <dbReference type="EnsemblPlants" id="AES72958"/>
    </source>
</evidence>
<dbReference type="GO" id="GO:0005634">
    <property type="term" value="C:nucleus"/>
    <property type="evidence" value="ECO:0007669"/>
    <property type="project" value="UniProtKB-SubCell"/>
</dbReference>
<evidence type="ECO:0000313" key="21">
    <source>
        <dbReference type="EMBL" id="RHN70038.1"/>
    </source>
</evidence>
<dbReference type="OrthoDB" id="46529at2759"/>
<keyword evidence="6" id="KW-0963">Cytoplasm</keyword>
<keyword evidence="11" id="KW-0206">Cytoskeleton</keyword>
<evidence type="ECO:0000256" key="15">
    <source>
        <dbReference type="ARBA" id="ARBA00064709"/>
    </source>
</evidence>
<dbReference type="Gene3D" id="3.10.129.10">
    <property type="entry name" value="Hotdog Thioesterase"/>
    <property type="match status" value="1"/>
</dbReference>
<gene>
    <name evidence="22" type="primary">11431157</name>
    <name evidence="20" type="ordered locus">MTR_3g098160</name>
    <name evidence="21" type="ORF">MtrunA17_Chr3g0131241</name>
</gene>
<reference evidence="20 23" key="1">
    <citation type="journal article" date="2011" name="Nature">
        <title>The Medicago genome provides insight into the evolution of rhizobial symbioses.</title>
        <authorList>
            <person name="Young N.D."/>
            <person name="Debelle F."/>
            <person name="Oldroyd G.E."/>
            <person name="Geurts R."/>
            <person name="Cannon S.B."/>
            <person name="Udvardi M.K."/>
            <person name="Benedito V.A."/>
            <person name="Mayer K.F."/>
            <person name="Gouzy J."/>
            <person name="Schoof H."/>
            <person name="Van de Peer Y."/>
            <person name="Proost S."/>
            <person name="Cook D.R."/>
            <person name="Meyers B.C."/>
            <person name="Spannagl M."/>
            <person name="Cheung F."/>
            <person name="De Mita S."/>
            <person name="Krishnakumar V."/>
            <person name="Gundlach H."/>
            <person name="Zhou S."/>
            <person name="Mudge J."/>
            <person name="Bharti A.K."/>
            <person name="Murray J.D."/>
            <person name="Naoumkina M.A."/>
            <person name="Rosen B."/>
            <person name="Silverstein K.A."/>
            <person name="Tang H."/>
            <person name="Rombauts S."/>
            <person name="Zhao P.X."/>
            <person name="Zhou P."/>
            <person name="Barbe V."/>
            <person name="Bardou P."/>
            <person name="Bechner M."/>
            <person name="Bellec A."/>
            <person name="Berger A."/>
            <person name="Berges H."/>
            <person name="Bidwell S."/>
            <person name="Bisseling T."/>
            <person name="Choisne N."/>
            <person name="Couloux A."/>
            <person name="Denny R."/>
            <person name="Deshpande S."/>
            <person name="Dai X."/>
            <person name="Doyle J.J."/>
            <person name="Dudez A.M."/>
            <person name="Farmer A.D."/>
            <person name="Fouteau S."/>
            <person name="Franken C."/>
            <person name="Gibelin C."/>
            <person name="Gish J."/>
            <person name="Goldstein S."/>
            <person name="Gonzalez A.J."/>
            <person name="Green P.J."/>
            <person name="Hallab A."/>
            <person name="Hartog M."/>
            <person name="Hua A."/>
            <person name="Humphray S.J."/>
            <person name="Jeong D.H."/>
            <person name="Jing Y."/>
            <person name="Jocker A."/>
            <person name="Kenton S.M."/>
            <person name="Kim D.J."/>
            <person name="Klee K."/>
            <person name="Lai H."/>
            <person name="Lang C."/>
            <person name="Lin S."/>
            <person name="Macmil S.L."/>
            <person name="Magdelenat G."/>
            <person name="Matthews L."/>
            <person name="McCorrison J."/>
            <person name="Monaghan E.L."/>
            <person name="Mun J.H."/>
            <person name="Najar F.Z."/>
            <person name="Nicholson C."/>
            <person name="Noirot C."/>
            <person name="O'Bleness M."/>
            <person name="Paule C.R."/>
            <person name="Poulain J."/>
            <person name="Prion F."/>
            <person name="Qin B."/>
            <person name="Qu C."/>
            <person name="Retzel E.F."/>
            <person name="Riddle C."/>
            <person name="Sallet E."/>
            <person name="Samain S."/>
            <person name="Samson N."/>
            <person name="Sanders I."/>
            <person name="Saurat O."/>
            <person name="Scarpelli C."/>
            <person name="Schiex T."/>
            <person name="Segurens B."/>
            <person name="Severin A.J."/>
            <person name="Sherrier D.J."/>
            <person name="Shi R."/>
            <person name="Sims S."/>
            <person name="Singer S.R."/>
            <person name="Sinharoy S."/>
            <person name="Sterck L."/>
            <person name="Viollet A."/>
            <person name="Wang B.B."/>
            <person name="Wang K."/>
            <person name="Wang M."/>
            <person name="Wang X."/>
            <person name="Warfsmann J."/>
            <person name="Weissenbach J."/>
            <person name="White D.D."/>
            <person name="White J.D."/>
            <person name="Wiley G.B."/>
            <person name="Wincker P."/>
            <person name="Xing Y."/>
            <person name="Yang L."/>
            <person name="Yao Z."/>
            <person name="Ying F."/>
            <person name="Zhai J."/>
            <person name="Zhou L."/>
            <person name="Zuber A."/>
            <person name="Denarie J."/>
            <person name="Dixon R.A."/>
            <person name="May G.D."/>
            <person name="Schwartz D.C."/>
            <person name="Rogers J."/>
            <person name="Quetier F."/>
            <person name="Town C.D."/>
            <person name="Roe B.A."/>
        </authorList>
    </citation>
    <scope>NUCLEOTIDE SEQUENCE [LARGE SCALE GENOMIC DNA]</scope>
    <source>
        <strain evidence="20">A17</strain>
        <strain evidence="22 23">cv. Jemalong A17</strain>
    </source>
</reference>
<evidence type="ECO:0000256" key="18">
    <source>
        <dbReference type="ARBA" id="ARBA00083956"/>
    </source>
</evidence>
<evidence type="ECO:0000256" key="8">
    <source>
        <dbReference type="ARBA" id="ARBA00022990"/>
    </source>
</evidence>
<reference evidence="21" key="5">
    <citation type="journal article" date="2018" name="Nat. Plants">
        <title>Whole-genome landscape of Medicago truncatula symbiotic genes.</title>
        <authorList>
            <person name="Pecrix Y."/>
            <person name="Gamas P."/>
            <person name="Carrere S."/>
        </authorList>
    </citation>
    <scope>NUCLEOTIDE SEQUENCE</scope>
    <source>
        <tissue evidence="21">Leaves</tissue>
    </source>
</reference>
<reference evidence="24" key="4">
    <citation type="journal article" date="2018" name="Nat. Plants">
        <title>Whole-genome landscape of Medicago truncatula symbiotic genes.</title>
        <authorList>
            <person name="Pecrix Y."/>
            <person name="Staton S.E."/>
            <person name="Sallet E."/>
            <person name="Lelandais-Briere C."/>
            <person name="Moreau S."/>
            <person name="Carrere S."/>
            <person name="Blein T."/>
            <person name="Jardinaud M.F."/>
            <person name="Latrasse D."/>
            <person name="Zouine M."/>
            <person name="Zahm M."/>
            <person name="Kreplak J."/>
            <person name="Mayjonade B."/>
            <person name="Satge C."/>
            <person name="Perez M."/>
            <person name="Cauet S."/>
            <person name="Marande W."/>
            <person name="Chantry-Darmon C."/>
            <person name="Lopez-Roques C."/>
            <person name="Bouchez O."/>
            <person name="Berard A."/>
            <person name="Debelle F."/>
            <person name="Munos S."/>
            <person name="Bendahmane A."/>
            <person name="Berges H."/>
            <person name="Niebel A."/>
            <person name="Buitink J."/>
            <person name="Frugier F."/>
            <person name="Benhamed M."/>
            <person name="Crespi M."/>
            <person name="Gouzy J."/>
            <person name="Gamas P."/>
        </authorList>
    </citation>
    <scope>NUCLEOTIDE SEQUENCE [LARGE SCALE GENOMIC DNA]</scope>
    <source>
        <strain evidence="24">cv. Jemalong A17</strain>
    </source>
</reference>
<dbReference type="GO" id="GO:0005819">
    <property type="term" value="C:spindle"/>
    <property type="evidence" value="ECO:0007669"/>
    <property type="project" value="UniProtKB-SubCell"/>
</dbReference>
<evidence type="ECO:0000313" key="23">
    <source>
        <dbReference type="Proteomes" id="UP000002051"/>
    </source>
</evidence>
<dbReference type="InterPro" id="IPR039298">
    <property type="entry name" value="ACOT13"/>
</dbReference>
<dbReference type="GO" id="GO:0005739">
    <property type="term" value="C:mitochondrion"/>
    <property type="evidence" value="ECO:0007669"/>
    <property type="project" value="UniProtKB-SubCell"/>
</dbReference>
<organism evidence="20 23">
    <name type="scientific">Medicago truncatula</name>
    <name type="common">Barrel medic</name>
    <name type="synonym">Medicago tribuloides</name>
    <dbReference type="NCBI Taxonomy" id="3880"/>
    <lineage>
        <taxon>Eukaryota</taxon>
        <taxon>Viridiplantae</taxon>
        <taxon>Streptophyta</taxon>
        <taxon>Embryophyta</taxon>
        <taxon>Tracheophyta</taxon>
        <taxon>Spermatophyta</taxon>
        <taxon>Magnoliopsida</taxon>
        <taxon>eudicotyledons</taxon>
        <taxon>Gunneridae</taxon>
        <taxon>Pentapetalae</taxon>
        <taxon>rosids</taxon>
        <taxon>fabids</taxon>
        <taxon>Fabales</taxon>
        <taxon>Fabaceae</taxon>
        <taxon>Papilionoideae</taxon>
        <taxon>50 kb inversion clade</taxon>
        <taxon>NPAAA clade</taxon>
        <taxon>Hologalegina</taxon>
        <taxon>IRL clade</taxon>
        <taxon>Trifolieae</taxon>
        <taxon>Medicago</taxon>
    </lineage>
</organism>
<evidence type="ECO:0000256" key="9">
    <source>
        <dbReference type="ARBA" id="ARBA00023098"/>
    </source>
</evidence>
<dbReference type="GO" id="GO:0006629">
    <property type="term" value="P:lipid metabolic process"/>
    <property type="evidence" value="ECO:0007669"/>
    <property type="project" value="UniProtKB-KW"/>
</dbReference>
<proteinExistence type="inferred from homology"/>
<dbReference type="Pfam" id="PF03061">
    <property type="entry name" value="4HBT"/>
    <property type="match status" value="1"/>
</dbReference>
<comment type="similarity">
    <text evidence="5">Belongs to the thioesterase PaaI family.</text>
</comment>
<dbReference type="GO" id="GO:0005829">
    <property type="term" value="C:cytosol"/>
    <property type="evidence" value="ECO:0007669"/>
    <property type="project" value="UniProtKB-SubCell"/>
</dbReference>
<dbReference type="Proteomes" id="UP000002051">
    <property type="component" value="Chromosome 3"/>
</dbReference>
<evidence type="ECO:0000313" key="20">
    <source>
        <dbReference type="EMBL" id="AES72958.1"/>
    </source>
</evidence>
<dbReference type="Gramene" id="rna18578">
    <property type="protein sequence ID" value="RHN70038.1"/>
    <property type="gene ID" value="gene18578"/>
</dbReference>
<keyword evidence="23" id="KW-1185">Reference proteome</keyword>
<evidence type="ECO:0000256" key="11">
    <source>
        <dbReference type="ARBA" id="ARBA00023212"/>
    </source>
</evidence>
<dbReference type="SUPFAM" id="SSF54637">
    <property type="entry name" value="Thioesterase/thiol ester dehydrase-isomerase"/>
    <property type="match status" value="1"/>
</dbReference>
<dbReference type="OMA" id="CDANDLF"/>
<reference evidence="22" key="3">
    <citation type="submission" date="2015-04" db="UniProtKB">
        <authorList>
            <consortium name="EnsemblPlants"/>
        </authorList>
    </citation>
    <scope>IDENTIFICATION</scope>
    <source>
        <strain evidence="22">cv. Jemalong A17</strain>
    </source>
</reference>
<evidence type="ECO:0000259" key="19">
    <source>
        <dbReference type="Pfam" id="PF03061"/>
    </source>
</evidence>
<dbReference type="PANTHER" id="PTHR21660">
    <property type="entry name" value="THIOESTERASE SUPERFAMILY MEMBER-RELATED"/>
    <property type="match status" value="1"/>
</dbReference>
<evidence type="ECO:0000313" key="24">
    <source>
        <dbReference type="Proteomes" id="UP000265566"/>
    </source>
</evidence>
<dbReference type="AlphaFoldDB" id="G7J2P3"/>